<comment type="caution">
    <text evidence="3">The sequence shown here is derived from an EMBL/GenBank/DDBJ whole genome shotgun (WGS) entry which is preliminary data.</text>
</comment>
<feature type="compositionally biased region" description="Low complexity" evidence="1">
    <location>
        <begin position="98"/>
        <end position="115"/>
    </location>
</feature>
<accession>X6NT06</accession>
<feature type="compositionally biased region" description="Basic residues" evidence="1">
    <location>
        <begin position="72"/>
        <end position="86"/>
    </location>
</feature>
<protein>
    <recommendedName>
        <fullName evidence="2">CobW/HypB/UreG nucleotide-binding domain-containing protein</fullName>
    </recommendedName>
</protein>
<dbReference type="Pfam" id="PF02492">
    <property type="entry name" value="cobW"/>
    <property type="match status" value="1"/>
</dbReference>
<reference evidence="3 4" key="1">
    <citation type="journal article" date="2013" name="Curr. Biol.">
        <title>The Genome of the Foraminiferan Reticulomyxa filosa.</title>
        <authorList>
            <person name="Glockner G."/>
            <person name="Hulsmann N."/>
            <person name="Schleicher M."/>
            <person name="Noegel A.A."/>
            <person name="Eichinger L."/>
            <person name="Gallinger C."/>
            <person name="Pawlowski J."/>
            <person name="Sierra R."/>
            <person name="Euteneuer U."/>
            <person name="Pillet L."/>
            <person name="Moustafa A."/>
            <person name="Platzer M."/>
            <person name="Groth M."/>
            <person name="Szafranski K."/>
            <person name="Schliwa M."/>
        </authorList>
    </citation>
    <scope>NUCLEOTIDE SEQUENCE [LARGE SCALE GENOMIC DNA]</scope>
</reference>
<feature type="compositionally biased region" description="Basic residues" evidence="1">
    <location>
        <begin position="116"/>
        <end position="131"/>
    </location>
</feature>
<dbReference type="Proteomes" id="UP000023152">
    <property type="component" value="Unassembled WGS sequence"/>
</dbReference>
<dbReference type="InterPro" id="IPR051927">
    <property type="entry name" value="Zn_Chap_cDPG_Synth"/>
</dbReference>
<evidence type="ECO:0000313" key="3">
    <source>
        <dbReference type="EMBL" id="ETO29093.1"/>
    </source>
</evidence>
<organism evidence="3 4">
    <name type="scientific">Reticulomyxa filosa</name>
    <dbReference type="NCBI Taxonomy" id="46433"/>
    <lineage>
        <taxon>Eukaryota</taxon>
        <taxon>Sar</taxon>
        <taxon>Rhizaria</taxon>
        <taxon>Retaria</taxon>
        <taxon>Foraminifera</taxon>
        <taxon>Monothalamids</taxon>
        <taxon>Reticulomyxidae</taxon>
        <taxon>Reticulomyxa</taxon>
    </lineage>
</organism>
<evidence type="ECO:0000259" key="2">
    <source>
        <dbReference type="Pfam" id="PF02492"/>
    </source>
</evidence>
<dbReference type="InterPro" id="IPR027417">
    <property type="entry name" value="P-loop_NTPase"/>
</dbReference>
<dbReference type="AlphaFoldDB" id="X6NT06"/>
<feature type="domain" description="CobW/HypB/UreG nucleotide-binding" evidence="2">
    <location>
        <begin position="227"/>
        <end position="264"/>
    </location>
</feature>
<feature type="region of interest" description="Disordered" evidence="1">
    <location>
        <begin position="32"/>
        <end position="225"/>
    </location>
</feature>
<dbReference type="EMBL" id="ASPP01006259">
    <property type="protein sequence ID" value="ETO29093.1"/>
    <property type="molecule type" value="Genomic_DNA"/>
</dbReference>
<dbReference type="OrthoDB" id="272672at2759"/>
<evidence type="ECO:0000256" key="1">
    <source>
        <dbReference type="SAM" id="MobiDB-lite"/>
    </source>
</evidence>
<dbReference type="SUPFAM" id="SSF52540">
    <property type="entry name" value="P-loop containing nucleoside triphosphate hydrolases"/>
    <property type="match status" value="1"/>
</dbReference>
<feature type="compositionally biased region" description="Basic and acidic residues" evidence="1">
    <location>
        <begin position="147"/>
        <end position="158"/>
    </location>
</feature>
<feature type="compositionally biased region" description="Low complexity" evidence="1">
    <location>
        <begin position="165"/>
        <end position="189"/>
    </location>
</feature>
<dbReference type="InterPro" id="IPR003495">
    <property type="entry name" value="CobW/HypB/UreG_nucleotide-bd"/>
</dbReference>
<proteinExistence type="predicted"/>
<evidence type="ECO:0000313" key="4">
    <source>
        <dbReference type="Proteomes" id="UP000023152"/>
    </source>
</evidence>
<gene>
    <name evidence="3" type="ORF">RFI_08038</name>
</gene>
<dbReference type="PANTHER" id="PTHR43603">
    <property type="entry name" value="COBW DOMAIN-CONTAINING PROTEIN DDB_G0274527"/>
    <property type="match status" value="1"/>
</dbReference>
<sequence>MSYQSNTKRPRQRRHSSLIVRQDYLSQLDTSNWQDESVQQQQQQQQQDYQQYDSHYQGNPTGWLRGKDGGYHRRSRPRYVRYRRRPNQGGFNIGADTNDNNNNNDTNNNNNNNNRSKNKRRRRRAPNRRNQKGIGGKVWRPKPNQPPHDKVHEKDTSKEQTVLITPSEQTQSTQPTQSTQSTQSTVSEQAPQVTSVETATKTATEATKPATKEEEKQPESVPRQKLPVTVLSGFLGSGKTTLMEHILKNKKGLKVAVIVNDMSER</sequence>
<dbReference type="PANTHER" id="PTHR43603:SF1">
    <property type="entry name" value="ZINC-REGULATED GTPASE METALLOPROTEIN ACTIVATOR 1"/>
    <property type="match status" value="1"/>
</dbReference>
<feature type="compositionally biased region" description="Low complexity" evidence="1">
    <location>
        <begin position="197"/>
        <end position="209"/>
    </location>
</feature>
<feature type="compositionally biased region" description="Low complexity" evidence="1">
    <location>
        <begin position="39"/>
        <end position="53"/>
    </location>
</feature>
<dbReference type="Gene3D" id="3.40.50.300">
    <property type="entry name" value="P-loop containing nucleotide triphosphate hydrolases"/>
    <property type="match status" value="1"/>
</dbReference>
<keyword evidence="4" id="KW-1185">Reference proteome</keyword>
<name>X6NT06_RETFI</name>